<keyword evidence="3" id="KW-1185">Reference proteome</keyword>
<evidence type="ECO:0000313" key="3">
    <source>
        <dbReference type="Proteomes" id="UP000315439"/>
    </source>
</evidence>
<keyword evidence="1" id="KW-0732">Signal</keyword>
<protein>
    <submittedName>
        <fullName evidence="2">Uncharacterized protein</fullName>
    </submittedName>
</protein>
<comment type="caution">
    <text evidence="2">The sequence shown here is derived from an EMBL/GenBank/DDBJ whole genome shotgun (WGS) entry which is preliminary data.</text>
</comment>
<organism evidence="2 3">
    <name type="scientific">Aliikangiella coralliicola</name>
    <dbReference type="NCBI Taxonomy" id="2592383"/>
    <lineage>
        <taxon>Bacteria</taxon>
        <taxon>Pseudomonadati</taxon>
        <taxon>Pseudomonadota</taxon>
        <taxon>Gammaproteobacteria</taxon>
        <taxon>Oceanospirillales</taxon>
        <taxon>Pleioneaceae</taxon>
        <taxon>Aliikangiella</taxon>
    </lineage>
</organism>
<feature type="signal peptide" evidence="1">
    <location>
        <begin position="1"/>
        <end position="21"/>
    </location>
</feature>
<dbReference type="PROSITE" id="PS51257">
    <property type="entry name" value="PROKAR_LIPOPROTEIN"/>
    <property type="match status" value="1"/>
</dbReference>
<proteinExistence type="predicted"/>
<evidence type="ECO:0000256" key="1">
    <source>
        <dbReference type="SAM" id="SignalP"/>
    </source>
</evidence>
<accession>A0A545UC79</accession>
<reference evidence="2 3" key="1">
    <citation type="submission" date="2019-07" db="EMBL/GenBank/DDBJ databases">
        <title>Draft genome for Aliikangiella sp. M105.</title>
        <authorList>
            <person name="Wang G."/>
        </authorList>
    </citation>
    <scope>NUCLEOTIDE SEQUENCE [LARGE SCALE GENOMIC DNA]</scope>
    <source>
        <strain evidence="2 3">M105</strain>
    </source>
</reference>
<dbReference type="EMBL" id="VIKS01000009">
    <property type="protein sequence ID" value="TQV87072.1"/>
    <property type="molecule type" value="Genomic_DNA"/>
</dbReference>
<gene>
    <name evidence="2" type="ORF">FLL46_14805</name>
</gene>
<name>A0A545UC79_9GAMM</name>
<dbReference type="AlphaFoldDB" id="A0A545UC79"/>
<dbReference type="OrthoDB" id="9862747at2"/>
<dbReference type="RefSeq" id="WP_142932051.1">
    <property type="nucleotide sequence ID" value="NZ_ML660165.1"/>
</dbReference>
<feature type="chain" id="PRO_5021702359" evidence="1">
    <location>
        <begin position="22"/>
        <end position="255"/>
    </location>
</feature>
<evidence type="ECO:0000313" key="2">
    <source>
        <dbReference type="EMBL" id="TQV87072.1"/>
    </source>
</evidence>
<sequence>MMTLQRFLLVFFVVAMTGCTAFQLRDANQALTIHYQALESAQKNAQWRIAEDARVSLDNLAKDSAAQAEKESDARNKIAFYRVATIATWQSESSELSGYAAKGGKLCDGENFNKAPRDCSMLTVVPVLAAVDQTSAGISQVDKQARSGPPDERPNYAPQAEKLFTDLKNNLDIILSRRTLIMSSNVHPEFVLEMDKRIEDLLCQKMEINGVGLLSTTRGNVPQAVCTVYNAKKTAKQAGLKASCTAGEIAQPANC</sequence>
<dbReference type="Proteomes" id="UP000315439">
    <property type="component" value="Unassembled WGS sequence"/>
</dbReference>